<evidence type="ECO:0000313" key="2">
    <source>
        <dbReference type="EMBL" id="MDX5950755.1"/>
    </source>
</evidence>
<accession>A0A0P0EWW4</accession>
<reference evidence="2 5" key="2">
    <citation type="submission" date="2023-11" db="EMBL/GenBank/DDBJ databases">
        <title>MicrobeMod: A computational toolkit for identifying prokaryotic methylation and restriction-modification with nanopore sequencing.</title>
        <authorList>
            <person name="Crits-Christoph A."/>
            <person name="Kang S.C."/>
            <person name="Lee H."/>
            <person name="Ostrov N."/>
        </authorList>
    </citation>
    <scope>NUCLEOTIDE SEQUENCE [LARGE SCALE GENOMIC DNA]</scope>
    <source>
        <strain evidence="2 5">ATCC 29145</strain>
    </source>
</reference>
<dbReference type="Pfam" id="PF10027">
    <property type="entry name" value="DUF2269"/>
    <property type="match status" value="1"/>
</dbReference>
<organism evidence="3 4">
    <name type="scientific">Azospirillum brasilense</name>
    <dbReference type="NCBI Taxonomy" id="192"/>
    <lineage>
        <taxon>Bacteria</taxon>
        <taxon>Pseudomonadati</taxon>
        <taxon>Pseudomonadota</taxon>
        <taxon>Alphaproteobacteria</taxon>
        <taxon>Rhodospirillales</taxon>
        <taxon>Azospirillaceae</taxon>
        <taxon>Azospirillum</taxon>
    </lineage>
</organism>
<dbReference type="Proteomes" id="UP001277471">
    <property type="component" value="Unassembled WGS sequence"/>
</dbReference>
<dbReference type="Proteomes" id="UP000298774">
    <property type="component" value="Plasmid p4"/>
</dbReference>
<geneLocation type="plasmid" evidence="3 4">
    <name>p4</name>
</geneLocation>
<dbReference type="EMBL" id="CP032343">
    <property type="protein sequence ID" value="QCO13563.1"/>
    <property type="molecule type" value="Genomic_DNA"/>
</dbReference>
<proteinExistence type="predicted"/>
<sequence>MLEVLKVAHMVGMVVLGLGLAAMWVLDLIGRRARSPEESGAAARRSVLAYDLVVLPGVLLMLASGGGMIAGFYGSAFLDIPWLAGMVILFLLKFIKGYAITRLFFRHLRGGKVPGARRWPPNAREKLLSSFSHFLDIPVFVLIAYLGALKPTDWSSLIFGFALTIAAALTQTAFMRSISKA</sequence>
<dbReference type="RefSeq" id="WP_051140781.1">
    <property type="nucleotide sequence ID" value="NZ_CP012917.1"/>
</dbReference>
<evidence type="ECO:0000256" key="1">
    <source>
        <dbReference type="SAM" id="Phobius"/>
    </source>
</evidence>
<keyword evidence="1" id="KW-0472">Membrane</keyword>
<protein>
    <submittedName>
        <fullName evidence="3">DUF2269 family protein</fullName>
    </submittedName>
</protein>
<feature type="transmembrane region" description="Helical" evidence="1">
    <location>
        <begin position="80"/>
        <end position="105"/>
    </location>
</feature>
<feature type="transmembrane region" description="Helical" evidence="1">
    <location>
        <begin position="47"/>
        <end position="74"/>
    </location>
</feature>
<keyword evidence="1" id="KW-0812">Transmembrane</keyword>
<keyword evidence="3" id="KW-0614">Plasmid</keyword>
<feature type="transmembrane region" description="Helical" evidence="1">
    <location>
        <begin position="154"/>
        <end position="174"/>
    </location>
</feature>
<evidence type="ECO:0000313" key="5">
    <source>
        <dbReference type="Proteomes" id="UP001277471"/>
    </source>
</evidence>
<name>A0A0P0EWW4_AZOBR</name>
<reference evidence="3 4" key="1">
    <citation type="submission" date="2018-09" db="EMBL/GenBank/DDBJ databases">
        <title>Whole genome based analysis of evolution and adaptive divergence in Indian and Brazilian strains of Azospirillum brasilense.</title>
        <authorList>
            <person name="Singh C."/>
            <person name="Tripathi A.K."/>
        </authorList>
    </citation>
    <scope>NUCLEOTIDE SEQUENCE [LARGE SCALE GENOMIC DNA]</scope>
    <source>
        <strain evidence="3 4">MTCC4038</strain>
        <plasmid evidence="3 4">p4</plasmid>
    </source>
</reference>
<feature type="transmembrane region" description="Helical" evidence="1">
    <location>
        <begin position="126"/>
        <end position="148"/>
    </location>
</feature>
<dbReference type="AlphaFoldDB" id="A0A0P0EWW4"/>
<keyword evidence="5" id="KW-1185">Reference proteome</keyword>
<gene>
    <name evidence="3" type="ORF">D3868_31760</name>
    <name evidence="2" type="ORF">SIM66_06035</name>
</gene>
<dbReference type="EMBL" id="JAWXYC010000002">
    <property type="protein sequence ID" value="MDX5950755.1"/>
    <property type="molecule type" value="Genomic_DNA"/>
</dbReference>
<dbReference type="KEGG" id="abf:AMK58_25485"/>
<keyword evidence="1" id="KW-1133">Transmembrane helix</keyword>
<feature type="transmembrane region" description="Helical" evidence="1">
    <location>
        <begin position="6"/>
        <end position="26"/>
    </location>
</feature>
<evidence type="ECO:0000313" key="4">
    <source>
        <dbReference type="Proteomes" id="UP000298774"/>
    </source>
</evidence>
<dbReference type="InterPro" id="IPR018729">
    <property type="entry name" value="DUF2269_transmembrane"/>
</dbReference>
<dbReference type="GeneID" id="56448696"/>
<evidence type="ECO:0000313" key="3">
    <source>
        <dbReference type="EMBL" id="QCO13563.1"/>
    </source>
</evidence>